<dbReference type="PANTHER" id="PTHR31373:SF27">
    <property type="entry name" value="TROVE DOMAIN-CONTAINING PROTEIN"/>
    <property type="match status" value="1"/>
</dbReference>
<protein>
    <submittedName>
        <fullName evidence="2">Plant/protein</fullName>
    </submittedName>
</protein>
<dbReference type="Gene3D" id="3.40.50.410">
    <property type="entry name" value="von Willebrand factor, type A domain"/>
    <property type="match status" value="1"/>
</dbReference>
<evidence type="ECO:0000313" key="2">
    <source>
        <dbReference type="EMBL" id="KAJ4779146.1"/>
    </source>
</evidence>
<dbReference type="InterPro" id="IPR011205">
    <property type="entry name" value="UCP015417_vWA"/>
</dbReference>
<reference evidence="2" key="1">
    <citation type="submission" date="2022-08" db="EMBL/GenBank/DDBJ databases">
        <authorList>
            <person name="Marques A."/>
        </authorList>
    </citation>
    <scope>NUCLEOTIDE SEQUENCE</scope>
    <source>
        <strain evidence="2">RhyPub2mFocal</strain>
        <tissue evidence="2">Leaves</tissue>
    </source>
</reference>
<name>A0AAV8EK01_9POAL</name>
<accession>A0AAV8EK01</accession>
<dbReference type="PIRSF" id="PIRSF015417">
    <property type="entry name" value="T31B5_30_vWA"/>
    <property type="match status" value="1"/>
</dbReference>
<dbReference type="Pfam" id="PF25043">
    <property type="entry name" value="DUF7788"/>
    <property type="match status" value="1"/>
</dbReference>
<comment type="caution">
    <text evidence="2">The sequence shown here is derived from an EMBL/GenBank/DDBJ whole genome shotgun (WGS) entry which is preliminary data.</text>
</comment>
<dbReference type="AlphaFoldDB" id="A0AAV8EK01"/>
<dbReference type="EMBL" id="JAMFTS010000003">
    <property type="protein sequence ID" value="KAJ4779146.1"/>
    <property type="molecule type" value="Genomic_DNA"/>
</dbReference>
<feature type="domain" description="DUF7788" evidence="1">
    <location>
        <begin position="2"/>
        <end position="135"/>
    </location>
</feature>
<dbReference type="InterPro" id="IPR036465">
    <property type="entry name" value="vWFA_dom_sf"/>
</dbReference>
<evidence type="ECO:0000313" key="3">
    <source>
        <dbReference type="Proteomes" id="UP001140206"/>
    </source>
</evidence>
<proteinExistence type="predicted"/>
<organism evidence="2 3">
    <name type="scientific">Rhynchospora pubera</name>
    <dbReference type="NCBI Taxonomy" id="906938"/>
    <lineage>
        <taxon>Eukaryota</taxon>
        <taxon>Viridiplantae</taxon>
        <taxon>Streptophyta</taxon>
        <taxon>Embryophyta</taxon>
        <taxon>Tracheophyta</taxon>
        <taxon>Spermatophyta</taxon>
        <taxon>Magnoliopsida</taxon>
        <taxon>Liliopsida</taxon>
        <taxon>Poales</taxon>
        <taxon>Cyperaceae</taxon>
        <taxon>Cyperoideae</taxon>
        <taxon>Rhynchosporeae</taxon>
        <taxon>Rhynchospora</taxon>
    </lineage>
</organism>
<evidence type="ECO:0000259" key="1">
    <source>
        <dbReference type="Pfam" id="PF25043"/>
    </source>
</evidence>
<dbReference type="Proteomes" id="UP001140206">
    <property type="component" value="Chromosome 3"/>
</dbReference>
<dbReference type="InterPro" id="IPR056690">
    <property type="entry name" value="DUF7788"/>
</dbReference>
<keyword evidence="3" id="KW-1185">Reference proteome</keyword>
<dbReference type="PANTHER" id="PTHR31373">
    <property type="entry name" value="OS06G0652100 PROTEIN"/>
    <property type="match status" value="1"/>
</dbReference>
<gene>
    <name evidence="2" type="ORF">LUZ62_063403</name>
</gene>
<sequence length="144" mass="16386">MSFVQRMEWGMSTNFQGVFDQILDTAVQAKIKPEGMVKRVFVFSDMEFDQARGRSKSWETDYEVICNKFTARGYGNAVPEIVFWNLRESRSTPVTSNQKGVALVSGFSKNLLKIFLEGKSVTTPEDVMMEAISGEEYQKLVVFD</sequence>